<sequence length="581" mass="64833">MTFVQQGVLPILPHELRVFKHNQENAQRAAANLASSTCWVFGLALSQKDDGVFAVATQDEIYFIDAKDAPPSKLDTLFYKLLASEGKSLAGFGMVKLALRLHEHFHHRIRGVDLSTMFLNASEGAVPPSKVIQKSGLCRLTNTFRVDRLWHQNNKQEGFEHLCLRAWISAKVANCASSVPVIRSAQKVDTNLVEDEILACLSTLVEQNDMLARALPLVSNNEFESFELDKQGKMKVVNSRYKTRVRHNSSNQSYIEVKDQNGSKHKGSTTGAKGKTTGLKFQKSIPKTGPIESVSVVGLEDLTPAEKAQDALLLRILQGKVSILDAPFVRYLWFVQTKEDEECLRASTEVFDETEYTSHLNQSQIQVVGAMTATTGSPVVVVHGPPGTGKTSTIVAAAETWSKKLLEPVWIIGNSNVTVKNIAEKLLQRNVDFKLIVSVEFYVEWHEHIYKRIQGKLIRTDQLPKDRFALSQEIGSSTVILSTLALLANPNLERKGVFDIVPVQNLVVDEASQINHVFYELRKTLKRVCFSGDPKQLPPYGKEQCKSLKSVFELAHLDNCFLNTQCESFCLSSSFQLTLVY</sequence>
<proteinExistence type="predicted"/>
<reference evidence="1 2" key="1">
    <citation type="submission" date="2014-04" db="EMBL/GenBank/DDBJ databases">
        <title>Evolutionary Origins and Diversification of the Mycorrhizal Mutualists.</title>
        <authorList>
            <consortium name="DOE Joint Genome Institute"/>
            <consortium name="Mycorrhizal Genomics Consortium"/>
            <person name="Kohler A."/>
            <person name="Kuo A."/>
            <person name="Nagy L.G."/>
            <person name="Floudas D."/>
            <person name="Copeland A."/>
            <person name="Barry K.W."/>
            <person name="Cichocki N."/>
            <person name="Veneault-Fourrey C."/>
            <person name="LaButti K."/>
            <person name="Lindquist E.A."/>
            <person name="Lipzen A."/>
            <person name="Lundell T."/>
            <person name="Morin E."/>
            <person name="Murat C."/>
            <person name="Riley R."/>
            <person name="Ohm R."/>
            <person name="Sun H."/>
            <person name="Tunlid A."/>
            <person name="Henrissat B."/>
            <person name="Grigoriev I.V."/>
            <person name="Hibbett D.S."/>
            <person name="Martin F."/>
        </authorList>
    </citation>
    <scope>NUCLEOTIDE SEQUENCE [LARGE SCALE GENOMIC DNA]</scope>
    <source>
        <strain evidence="1 2">FD-317 M1</strain>
    </source>
</reference>
<dbReference type="AlphaFoldDB" id="A0A0D0BS16"/>
<dbReference type="EMBL" id="KN834843">
    <property type="protein sequence ID" value="KIK52414.1"/>
    <property type="molecule type" value="Genomic_DNA"/>
</dbReference>
<evidence type="ECO:0000313" key="1">
    <source>
        <dbReference type="EMBL" id="KIK52414.1"/>
    </source>
</evidence>
<dbReference type="HOGENOM" id="CLU_010083_0_1_1"/>
<dbReference type="Gene3D" id="3.40.50.300">
    <property type="entry name" value="P-loop containing nucleotide triphosphate hydrolases"/>
    <property type="match status" value="1"/>
</dbReference>
<dbReference type="GO" id="GO:0043139">
    <property type="term" value="F:5'-3' DNA helicase activity"/>
    <property type="evidence" value="ECO:0007669"/>
    <property type="project" value="TreeGrafter"/>
</dbReference>
<accession>A0A0D0BS16</accession>
<evidence type="ECO:0008006" key="3">
    <source>
        <dbReference type="Google" id="ProtNLM"/>
    </source>
</evidence>
<dbReference type="Proteomes" id="UP000053593">
    <property type="component" value="Unassembled WGS sequence"/>
</dbReference>
<dbReference type="SUPFAM" id="SSF52540">
    <property type="entry name" value="P-loop containing nucleoside triphosphate hydrolases"/>
    <property type="match status" value="1"/>
</dbReference>
<protein>
    <recommendedName>
        <fullName evidence="3">DNA2/NAM7 helicase helicase domain-containing protein</fullName>
    </recommendedName>
</protein>
<dbReference type="Pfam" id="PF13604">
    <property type="entry name" value="AAA_30"/>
    <property type="match status" value="1"/>
</dbReference>
<keyword evidence="2" id="KW-1185">Reference proteome</keyword>
<dbReference type="InterPro" id="IPR050534">
    <property type="entry name" value="Coronavir_polyprotein_1ab"/>
</dbReference>
<dbReference type="PANTHER" id="PTHR43788">
    <property type="entry name" value="DNA2/NAM7 HELICASE FAMILY MEMBER"/>
    <property type="match status" value="1"/>
</dbReference>
<dbReference type="PANTHER" id="PTHR43788:SF8">
    <property type="entry name" value="DNA-BINDING PROTEIN SMUBP-2"/>
    <property type="match status" value="1"/>
</dbReference>
<gene>
    <name evidence="1" type="ORF">GYMLUDRAFT_77826</name>
</gene>
<organism evidence="1 2">
    <name type="scientific">Collybiopsis luxurians FD-317 M1</name>
    <dbReference type="NCBI Taxonomy" id="944289"/>
    <lineage>
        <taxon>Eukaryota</taxon>
        <taxon>Fungi</taxon>
        <taxon>Dikarya</taxon>
        <taxon>Basidiomycota</taxon>
        <taxon>Agaricomycotina</taxon>
        <taxon>Agaricomycetes</taxon>
        <taxon>Agaricomycetidae</taxon>
        <taxon>Agaricales</taxon>
        <taxon>Marasmiineae</taxon>
        <taxon>Omphalotaceae</taxon>
        <taxon>Collybiopsis</taxon>
        <taxon>Collybiopsis luxurians</taxon>
    </lineage>
</organism>
<name>A0A0D0BS16_9AGAR</name>
<dbReference type="OrthoDB" id="6513042at2759"/>
<evidence type="ECO:0000313" key="2">
    <source>
        <dbReference type="Proteomes" id="UP000053593"/>
    </source>
</evidence>
<dbReference type="InterPro" id="IPR027417">
    <property type="entry name" value="P-loop_NTPase"/>
</dbReference>